<evidence type="ECO:0000313" key="1">
    <source>
        <dbReference type="EMBL" id="MBB5135882.1"/>
    </source>
</evidence>
<dbReference type="Proteomes" id="UP000578449">
    <property type="component" value="Unassembled WGS sequence"/>
</dbReference>
<name>A0A840P9B4_9ACTN</name>
<proteinExistence type="predicted"/>
<gene>
    <name evidence="1" type="ORF">HNP84_005626</name>
</gene>
<accession>A0A840P9B4</accession>
<protein>
    <recommendedName>
        <fullName evidence="3">DUF3224 domain-containing protein</fullName>
    </recommendedName>
</protein>
<dbReference type="AlphaFoldDB" id="A0A840P9B4"/>
<organism evidence="1 2">
    <name type="scientific">Thermocatellispora tengchongensis</name>
    <dbReference type="NCBI Taxonomy" id="1073253"/>
    <lineage>
        <taxon>Bacteria</taxon>
        <taxon>Bacillati</taxon>
        <taxon>Actinomycetota</taxon>
        <taxon>Actinomycetes</taxon>
        <taxon>Streptosporangiales</taxon>
        <taxon>Streptosporangiaceae</taxon>
        <taxon>Thermocatellispora</taxon>
    </lineage>
</organism>
<reference evidence="1 2" key="1">
    <citation type="submission" date="2020-08" db="EMBL/GenBank/DDBJ databases">
        <title>Genomic Encyclopedia of Type Strains, Phase IV (KMG-IV): sequencing the most valuable type-strain genomes for metagenomic binning, comparative biology and taxonomic classification.</title>
        <authorList>
            <person name="Goeker M."/>
        </authorList>
    </citation>
    <scope>NUCLEOTIDE SEQUENCE [LARGE SCALE GENOMIC DNA]</scope>
    <source>
        <strain evidence="1 2">DSM 45615</strain>
    </source>
</reference>
<dbReference type="InterPro" id="IPR021607">
    <property type="entry name" value="DUF3224"/>
</dbReference>
<comment type="caution">
    <text evidence="1">The sequence shown here is derived from an EMBL/GenBank/DDBJ whole genome shotgun (WGS) entry which is preliminary data.</text>
</comment>
<keyword evidence="2" id="KW-1185">Reference proteome</keyword>
<dbReference type="SUPFAM" id="SSF159238">
    <property type="entry name" value="SO1590-like"/>
    <property type="match status" value="1"/>
</dbReference>
<sequence length="131" mass="13948">MAVAGGTFEVVVWDETPYDERAGAKLSRVHIEKTFRGDMEGASTTDIVTAVAEGEKSMAYSGFERFDGTLGGRRGTFVLGHVATALGGERSLDWTVLPDSGTGELAGIQGRGTIEVDDEGVHTYTLEYEVG</sequence>
<dbReference type="EMBL" id="JACHGN010000012">
    <property type="protein sequence ID" value="MBB5135882.1"/>
    <property type="molecule type" value="Genomic_DNA"/>
</dbReference>
<evidence type="ECO:0000313" key="2">
    <source>
        <dbReference type="Proteomes" id="UP000578449"/>
    </source>
</evidence>
<dbReference type="Gene3D" id="2.40.350.10">
    <property type="entry name" value="SO1590-like"/>
    <property type="match status" value="1"/>
</dbReference>
<evidence type="ECO:0008006" key="3">
    <source>
        <dbReference type="Google" id="ProtNLM"/>
    </source>
</evidence>
<dbReference type="RefSeq" id="WP_185052801.1">
    <property type="nucleotide sequence ID" value="NZ_BAABIX010000024.1"/>
</dbReference>
<dbReference type="InterPro" id="IPR023159">
    <property type="entry name" value="SO1590-like_sf"/>
</dbReference>
<dbReference type="Pfam" id="PF11528">
    <property type="entry name" value="DUF3224"/>
    <property type="match status" value="1"/>
</dbReference>